<feature type="region of interest" description="Disordered" evidence="1">
    <location>
        <begin position="290"/>
        <end position="315"/>
    </location>
</feature>
<evidence type="ECO:0000256" key="1">
    <source>
        <dbReference type="SAM" id="MobiDB-lite"/>
    </source>
</evidence>
<evidence type="ECO:0000313" key="3">
    <source>
        <dbReference type="Proteomes" id="UP001396898"/>
    </source>
</evidence>
<evidence type="ECO:0000313" key="2">
    <source>
        <dbReference type="EMBL" id="KAK8029046.1"/>
    </source>
</evidence>
<comment type="caution">
    <text evidence="2">The sequence shown here is derived from an EMBL/GenBank/DDBJ whole genome shotgun (WGS) entry which is preliminary data.</text>
</comment>
<sequence>MRVSEEKKPEMPQPETKSIGRDLCEVAMCTETGTRVLSKNKFQSRVCPFHHRFVFTLPFMHRCQYLKSVVDEEILSAYVLQFQPGSSYPTAQQQLPEDSSTQGEEAELNACCDNRATRVLLVGDDLKHCKVYLFCHGHDTQVRAQACGSDAKPSTAKNEPYLSGALCTTEVDEDDTRTASPQPRPSSPLEGSTSGESANSSVSMCDSVSVGETTVVDVKGKGVETPSKIVTFSVKYDHLPSELEKYRRGLRELAAVLEMPLADSLLQLEQKIDRELMAASGQCWPKAREGLLVGAGDGGREDARRPDGRTEEEEP</sequence>
<organism evidence="2 3">
    <name type="scientific">Apiospora marii</name>
    <dbReference type="NCBI Taxonomy" id="335849"/>
    <lineage>
        <taxon>Eukaryota</taxon>
        <taxon>Fungi</taxon>
        <taxon>Dikarya</taxon>
        <taxon>Ascomycota</taxon>
        <taxon>Pezizomycotina</taxon>
        <taxon>Sordariomycetes</taxon>
        <taxon>Xylariomycetidae</taxon>
        <taxon>Amphisphaeriales</taxon>
        <taxon>Apiosporaceae</taxon>
        <taxon>Apiospora</taxon>
    </lineage>
</organism>
<feature type="compositionally biased region" description="Basic and acidic residues" evidence="1">
    <location>
        <begin position="298"/>
        <end position="309"/>
    </location>
</feature>
<gene>
    <name evidence="2" type="ORF">PG991_006102</name>
</gene>
<dbReference type="Proteomes" id="UP001396898">
    <property type="component" value="Unassembled WGS sequence"/>
</dbReference>
<name>A0ABR1SB24_9PEZI</name>
<feature type="compositionally biased region" description="Polar residues" evidence="1">
    <location>
        <begin position="189"/>
        <end position="205"/>
    </location>
</feature>
<proteinExistence type="predicted"/>
<accession>A0ABR1SB24</accession>
<keyword evidence="3" id="KW-1185">Reference proteome</keyword>
<feature type="region of interest" description="Disordered" evidence="1">
    <location>
        <begin position="171"/>
        <end position="205"/>
    </location>
</feature>
<dbReference type="EMBL" id="JAQQWI010000007">
    <property type="protein sequence ID" value="KAK8029046.1"/>
    <property type="molecule type" value="Genomic_DNA"/>
</dbReference>
<reference evidence="2 3" key="1">
    <citation type="submission" date="2023-01" db="EMBL/GenBank/DDBJ databases">
        <title>Analysis of 21 Apiospora genomes using comparative genomics revels a genus with tremendous synthesis potential of carbohydrate active enzymes and secondary metabolites.</title>
        <authorList>
            <person name="Sorensen T."/>
        </authorList>
    </citation>
    <scope>NUCLEOTIDE SEQUENCE [LARGE SCALE GENOMIC DNA]</scope>
    <source>
        <strain evidence="2 3">CBS 20057</strain>
    </source>
</reference>
<protein>
    <submittedName>
        <fullName evidence="2">Uncharacterized protein</fullName>
    </submittedName>
</protein>